<dbReference type="EMBL" id="BAAANY010000010">
    <property type="protein sequence ID" value="GAA1681853.1"/>
    <property type="molecule type" value="Genomic_DNA"/>
</dbReference>
<feature type="transmembrane region" description="Helical" evidence="2">
    <location>
        <begin position="180"/>
        <end position="203"/>
    </location>
</feature>
<keyword evidence="4" id="KW-1185">Reference proteome</keyword>
<evidence type="ECO:0000313" key="3">
    <source>
        <dbReference type="EMBL" id="GAA1681853.1"/>
    </source>
</evidence>
<keyword evidence="2" id="KW-1133">Transmembrane helix</keyword>
<sequence>MRLDPAAAGGSVRLDGGMSYSPDWTPRDDLNDQTRQLPNTDPAAEAARRAASAGGTVYSSGSVSQPADSAGYGAHPAYQQQNDQTQPAATQPPPGPLPPQIIAPAANQPPPQQPPQQNPQQNQPPGQLQMPRPARPASAIGAGTIAGVAGLAVALLLIGIPAGLLAWRAAGHLPAADGSGVIAGSLLLAGTAALAGGLASVLLRRTSEQSAVQRLLSPPLVFVIVGVLLMLFAAIAA</sequence>
<proteinExistence type="predicted"/>
<gene>
    <name evidence="3" type="ORF">GCM10009765_33770</name>
</gene>
<comment type="caution">
    <text evidence="3">The sequence shown here is derived from an EMBL/GenBank/DDBJ whole genome shotgun (WGS) entry which is preliminary data.</text>
</comment>
<evidence type="ECO:0000256" key="2">
    <source>
        <dbReference type="SAM" id="Phobius"/>
    </source>
</evidence>
<feature type="compositionally biased region" description="Polar residues" evidence="1">
    <location>
        <begin position="57"/>
        <end position="67"/>
    </location>
</feature>
<dbReference type="Proteomes" id="UP001500618">
    <property type="component" value="Unassembled WGS sequence"/>
</dbReference>
<keyword evidence="2" id="KW-0472">Membrane</keyword>
<organism evidence="3 4">
    <name type="scientific">Fodinicola feengrottensis</name>
    <dbReference type="NCBI Taxonomy" id="435914"/>
    <lineage>
        <taxon>Bacteria</taxon>
        <taxon>Bacillati</taxon>
        <taxon>Actinomycetota</taxon>
        <taxon>Actinomycetes</taxon>
        <taxon>Mycobacteriales</taxon>
        <taxon>Fodinicola</taxon>
    </lineage>
</organism>
<keyword evidence="2" id="KW-0812">Transmembrane</keyword>
<reference evidence="3 4" key="1">
    <citation type="journal article" date="2019" name="Int. J. Syst. Evol. Microbiol.">
        <title>The Global Catalogue of Microorganisms (GCM) 10K type strain sequencing project: providing services to taxonomists for standard genome sequencing and annotation.</title>
        <authorList>
            <consortium name="The Broad Institute Genomics Platform"/>
            <consortium name="The Broad Institute Genome Sequencing Center for Infectious Disease"/>
            <person name="Wu L."/>
            <person name="Ma J."/>
        </authorList>
    </citation>
    <scope>NUCLEOTIDE SEQUENCE [LARGE SCALE GENOMIC DNA]</scope>
    <source>
        <strain evidence="3 4">JCM 14718</strain>
    </source>
</reference>
<feature type="compositionally biased region" description="Low complexity" evidence="1">
    <location>
        <begin position="118"/>
        <end position="129"/>
    </location>
</feature>
<feature type="compositionally biased region" description="Low complexity" evidence="1">
    <location>
        <begin position="43"/>
        <end position="53"/>
    </location>
</feature>
<feature type="compositionally biased region" description="Pro residues" evidence="1">
    <location>
        <begin position="90"/>
        <end position="117"/>
    </location>
</feature>
<feature type="transmembrane region" description="Helical" evidence="2">
    <location>
        <begin position="139"/>
        <end position="160"/>
    </location>
</feature>
<accession>A0ABN2H4I9</accession>
<dbReference type="RefSeq" id="WP_344311227.1">
    <property type="nucleotide sequence ID" value="NZ_BAAANY010000010.1"/>
</dbReference>
<feature type="transmembrane region" description="Helical" evidence="2">
    <location>
        <begin position="215"/>
        <end position="236"/>
    </location>
</feature>
<name>A0ABN2H4I9_9ACTN</name>
<feature type="compositionally biased region" description="Low complexity" evidence="1">
    <location>
        <begin position="76"/>
        <end position="89"/>
    </location>
</feature>
<feature type="region of interest" description="Disordered" evidence="1">
    <location>
        <begin position="1"/>
        <end position="136"/>
    </location>
</feature>
<evidence type="ECO:0000313" key="4">
    <source>
        <dbReference type="Proteomes" id="UP001500618"/>
    </source>
</evidence>
<evidence type="ECO:0000256" key="1">
    <source>
        <dbReference type="SAM" id="MobiDB-lite"/>
    </source>
</evidence>
<protein>
    <submittedName>
        <fullName evidence="3">Uncharacterized protein</fullName>
    </submittedName>
</protein>